<dbReference type="GO" id="GO:0016887">
    <property type="term" value="F:ATP hydrolysis activity"/>
    <property type="evidence" value="ECO:0007669"/>
    <property type="project" value="InterPro"/>
</dbReference>
<evidence type="ECO:0000256" key="1">
    <source>
        <dbReference type="ARBA" id="ARBA00006611"/>
    </source>
</evidence>
<accession>T0ZJD4</accession>
<sequence>MAGIRPADRSDLPGGAPGDTLYSIEEPRLLPEEGPVLDQLRAELLRRLGDEETGPPDPGRLHAMVGRIAAGRSDLADPARRARLEYYLSRDLLGYGPIDVLLRDPEIEEVTVDGVGAPAYVVHRERGVLATTLRFETEPELDRFVRSLAERAGA</sequence>
<evidence type="ECO:0000256" key="2">
    <source>
        <dbReference type="SAM" id="MobiDB-lite"/>
    </source>
</evidence>
<evidence type="ECO:0000313" key="3">
    <source>
        <dbReference type="EMBL" id="EQD48446.1"/>
    </source>
</evidence>
<dbReference type="AlphaFoldDB" id="T0ZJD4"/>
<comment type="similarity">
    <text evidence="1">Belongs to the GSP E family.</text>
</comment>
<protein>
    <submittedName>
        <fullName evidence="3">Type II secretion system protein E</fullName>
    </submittedName>
</protein>
<proteinExistence type="inferred from homology"/>
<name>T0ZJD4_9ZZZZ</name>
<dbReference type="InterPro" id="IPR050921">
    <property type="entry name" value="T4SS_GSP_E_ATPase"/>
</dbReference>
<dbReference type="EMBL" id="AUZZ01005733">
    <property type="protein sequence ID" value="EQD48446.1"/>
    <property type="molecule type" value="Genomic_DNA"/>
</dbReference>
<feature type="non-terminal residue" evidence="3">
    <location>
        <position position="154"/>
    </location>
</feature>
<gene>
    <name evidence="3" type="ORF">B2A_07968</name>
</gene>
<dbReference type="PANTHER" id="PTHR30486">
    <property type="entry name" value="TWITCHING MOTILITY PROTEIN PILT"/>
    <property type="match status" value="1"/>
</dbReference>
<organism evidence="3">
    <name type="scientific">mine drainage metagenome</name>
    <dbReference type="NCBI Taxonomy" id="410659"/>
    <lineage>
        <taxon>unclassified sequences</taxon>
        <taxon>metagenomes</taxon>
        <taxon>ecological metagenomes</taxon>
    </lineage>
</organism>
<dbReference type="PANTHER" id="PTHR30486:SF6">
    <property type="entry name" value="TYPE IV PILUS RETRACTATION ATPASE PILT"/>
    <property type="match status" value="1"/>
</dbReference>
<reference evidence="3" key="1">
    <citation type="submission" date="2013-08" db="EMBL/GenBank/DDBJ databases">
        <authorList>
            <person name="Mendez C."/>
            <person name="Richter M."/>
            <person name="Ferrer M."/>
            <person name="Sanchez J."/>
        </authorList>
    </citation>
    <scope>NUCLEOTIDE SEQUENCE</scope>
</reference>
<comment type="caution">
    <text evidence="3">The sequence shown here is derived from an EMBL/GenBank/DDBJ whole genome shotgun (WGS) entry which is preliminary data.</text>
</comment>
<feature type="region of interest" description="Disordered" evidence="2">
    <location>
        <begin position="1"/>
        <end position="34"/>
    </location>
</feature>
<reference evidence="3" key="2">
    <citation type="journal article" date="2014" name="ISME J.">
        <title>Microbial stratification in low pH oxic and suboxic macroscopic growths along an acid mine drainage.</title>
        <authorList>
            <person name="Mendez-Garcia C."/>
            <person name="Mesa V."/>
            <person name="Sprenger R.R."/>
            <person name="Richter M."/>
            <person name="Diez M.S."/>
            <person name="Solano J."/>
            <person name="Bargiela R."/>
            <person name="Golyshina O.V."/>
            <person name="Manteca A."/>
            <person name="Ramos J.L."/>
            <person name="Gallego J.R."/>
            <person name="Llorente I."/>
            <person name="Martins Dos Santos V.A."/>
            <person name="Jensen O.N."/>
            <person name="Pelaez A.I."/>
            <person name="Sanchez J."/>
            <person name="Ferrer M."/>
        </authorList>
    </citation>
    <scope>NUCLEOTIDE SEQUENCE</scope>
</reference>
<dbReference type="Gene3D" id="3.30.450.380">
    <property type="match status" value="1"/>
</dbReference>
<feature type="compositionally biased region" description="Basic and acidic residues" evidence="2">
    <location>
        <begin position="1"/>
        <end position="11"/>
    </location>
</feature>